<dbReference type="CDD" id="cd06170">
    <property type="entry name" value="LuxR_C_like"/>
    <property type="match status" value="1"/>
</dbReference>
<keyword evidence="3" id="KW-0804">Transcription</keyword>
<dbReference type="EMBL" id="JAKIJS010000001">
    <property type="protein sequence ID" value="MCF6138713.1"/>
    <property type="molecule type" value="Genomic_DNA"/>
</dbReference>
<dbReference type="SMART" id="SM00421">
    <property type="entry name" value="HTH_LUXR"/>
    <property type="match status" value="1"/>
</dbReference>
<dbReference type="PANTHER" id="PTHR44688:SF16">
    <property type="entry name" value="DNA-BINDING TRANSCRIPTIONAL ACTIVATOR DEVR_DOSR"/>
    <property type="match status" value="1"/>
</dbReference>
<organism evidence="5 6">
    <name type="scientific">Pseudalkalibacillus berkeleyi</name>
    <dbReference type="NCBI Taxonomy" id="1069813"/>
    <lineage>
        <taxon>Bacteria</taxon>
        <taxon>Bacillati</taxon>
        <taxon>Bacillota</taxon>
        <taxon>Bacilli</taxon>
        <taxon>Bacillales</taxon>
        <taxon>Fictibacillaceae</taxon>
        <taxon>Pseudalkalibacillus</taxon>
    </lineage>
</organism>
<dbReference type="Proteomes" id="UP001649381">
    <property type="component" value="Unassembled WGS sequence"/>
</dbReference>
<evidence type="ECO:0000256" key="3">
    <source>
        <dbReference type="ARBA" id="ARBA00023163"/>
    </source>
</evidence>
<reference evidence="5 6" key="1">
    <citation type="submission" date="2022-01" db="EMBL/GenBank/DDBJ databases">
        <title>Alkalihalobacillus sp. EGI L200015, a novel bacterium isolated from a salt lake sediment.</title>
        <authorList>
            <person name="Gao L."/>
            <person name="Fang B.-Z."/>
            <person name="Li W.-J."/>
        </authorList>
    </citation>
    <scope>NUCLEOTIDE SEQUENCE [LARGE SCALE GENOMIC DNA]</scope>
    <source>
        <strain evidence="5 6">KCTC 12718</strain>
    </source>
</reference>
<dbReference type="Pfam" id="PF00196">
    <property type="entry name" value="GerE"/>
    <property type="match status" value="1"/>
</dbReference>
<evidence type="ECO:0000256" key="1">
    <source>
        <dbReference type="ARBA" id="ARBA00023015"/>
    </source>
</evidence>
<accession>A0ABS9H4J6</accession>
<proteinExistence type="predicted"/>
<protein>
    <submittedName>
        <fullName evidence="5">Response regulator transcription factor</fullName>
    </submittedName>
</protein>
<dbReference type="PRINTS" id="PR00038">
    <property type="entry name" value="HTHLUXR"/>
</dbReference>
<dbReference type="RefSeq" id="WP_236336357.1">
    <property type="nucleotide sequence ID" value="NZ_JAKIJS010000001.1"/>
</dbReference>
<keyword evidence="2" id="KW-0238">DNA-binding</keyword>
<evidence type="ECO:0000313" key="6">
    <source>
        <dbReference type="Proteomes" id="UP001649381"/>
    </source>
</evidence>
<dbReference type="InterPro" id="IPR016032">
    <property type="entry name" value="Sig_transdc_resp-reg_C-effctor"/>
</dbReference>
<evidence type="ECO:0000256" key="2">
    <source>
        <dbReference type="ARBA" id="ARBA00023125"/>
    </source>
</evidence>
<sequence>MENNLVILIEKPIYREGILSLVAEKFPNHNTHVINDFIQLQELKLKDGVAIVDCNIKSQTLQWLIDHHFKIVLILSTHECDRLELMFSYGADGYVLYDTDPEDIREAIAKAFKHEAYVHNQLVPTLLEEYKRLNDFLFNKAVKPDGLLSKREWEVLELIKQGLSNKKIAEELFITEKTIKTHVTSIFKKLQVNDRTTAVMKAIRNKWISIS</sequence>
<dbReference type="PROSITE" id="PS00622">
    <property type="entry name" value="HTH_LUXR_1"/>
    <property type="match status" value="1"/>
</dbReference>
<dbReference type="InterPro" id="IPR000792">
    <property type="entry name" value="Tscrpt_reg_LuxR_C"/>
</dbReference>
<dbReference type="PANTHER" id="PTHR44688">
    <property type="entry name" value="DNA-BINDING TRANSCRIPTIONAL ACTIVATOR DEVR_DOSR"/>
    <property type="match status" value="1"/>
</dbReference>
<dbReference type="Gene3D" id="3.40.50.2300">
    <property type="match status" value="1"/>
</dbReference>
<evidence type="ECO:0000259" key="4">
    <source>
        <dbReference type="PROSITE" id="PS50043"/>
    </source>
</evidence>
<gene>
    <name evidence="5" type="ORF">L2716_13335</name>
</gene>
<dbReference type="PROSITE" id="PS50043">
    <property type="entry name" value="HTH_LUXR_2"/>
    <property type="match status" value="1"/>
</dbReference>
<keyword evidence="6" id="KW-1185">Reference proteome</keyword>
<name>A0ABS9H4J6_9BACL</name>
<feature type="domain" description="HTH luxR-type" evidence="4">
    <location>
        <begin position="141"/>
        <end position="206"/>
    </location>
</feature>
<comment type="caution">
    <text evidence="5">The sequence shown here is derived from an EMBL/GenBank/DDBJ whole genome shotgun (WGS) entry which is preliminary data.</text>
</comment>
<evidence type="ECO:0000313" key="5">
    <source>
        <dbReference type="EMBL" id="MCF6138713.1"/>
    </source>
</evidence>
<dbReference type="SUPFAM" id="SSF46894">
    <property type="entry name" value="C-terminal effector domain of the bipartite response regulators"/>
    <property type="match status" value="1"/>
</dbReference>
<keyword evidence="1" id="KW-0805">Transcription regulation</keyword>